<dbReference type="Proteomes" id="UP001487740">
    <property type="component" value="Unassembled WGS sequence"/>
</dbReference>
<protein>
    <submittedName>
        <fullName evidence="2">Uncharacterized protein</fullName>
    </submittedName>
</protein>
<keyword evidence="3" id="KW-1185">Reference proteome</keyword>
<evidence type="ECO:0000313" key="3">
    <source>
        <dbReference type="Proteomes" id="UP001487740"/>
    </source>
</evidence>
<gene>
    <name evidence="2" type="ORF">O3P69_015076</name>
</gene>
<comment type="caution">
    <text evidence="2">The sequence shown here is derived from an EMBL/GenBank/DDBJ whole genome shotgun (WGS) entry which is preliminary data.</text>
</comment>
<proteinExistence type="predicted"/>
<feature type="region of interest" description="Disordered" evidence="1">
    <location>
        <begin position="61"/>
        <end position="81"/>
    </location>
</feature>
<reference evidence="2 3" key="1">
    <citation type="submission" date="2023-03" db="EMBL/GenBank/DDBJ databases">
        <title>High-quality genome of Scylla paramamosain provides insights in environmental adaptation.</title>
        <authorList>
            <person name="Zhang L."/>
        </authorList>
    </citation>
    <scope>NUCLEOTIDE SEQUENCE [LARGE SCALE GENOMIC DNA]</scope>
    <source>
        <strain evidence="2">LZ_2023a</strain>
        <tissue evidence="2">Muscle</tissue>
    </source>
</reference>
<name>A0AAW0T2W0_SCYPA</name>
<feature type="region of interest" description="Disordered" evidence="1">
    <location>
        <begin position="107"/>
        <end position="233"/>
    </location>
</feature>
<dbReference type="AlphaFoldDB" id="A0AAW0T2W0"/>
<sequence>MDGGTGLGGREGGGCWRSRGEANLATSGVSHRSQSAAFVHLDYREEAAGATGVQELGIFPCGTSQMRPEGEKSESGSSVPARPILFTNSRVNASRICSSFVVTGPTRESGGCVEGGAPHASHPAHPQAGMRLTPHQRRQLEKTNSLSSTFLSPASSDPQMRGGEEGRERRHNSQIARRGRAGAAATGAPLPTPTCRQRGDAARWGHQAGRGRGGAGRGDRASNTLGRGLGSPR</sequence>
<feature type="compositionally biased region" description="Basic residues" evidence="1">
    <location>
        <begin position="169"/>
        <end position="180"/>
    </location>
</feature>
<feature type="compositionally biased region" description="Low complexity" evidence="1">
    <location>
        <begin position="145"/>
        <end position="156"/>
    </location>
</feature>
<evidence type="ECO:0000256" key="1">
    <source>
        <dbReference type="SAM" id="MobiDB-lite"/>
    </source>
</evidence>
<dbReference type="EMBL" id="JARAKH010000039">
    <property type="protein sequence ID" value="KAK8381806.1"/>
    <property type="molecule type" value="Genomic_DNA"/>
</dbReference>
<evidence type="ECO:0000313" key="2">
    <source>
        <dbReference type="EMBL" id="KAK8381806.1"/>
    </source>
</evidence>
<organism evidence="2 3">
    <name type="scientific">Scylla paramamosain</name>
    <name type="common">Mud crab</name>
    <dbReference type="NCBI Taxonomy" id="85552"/>
    <lineage>
        <taxon>Eukaryota</taxon>
        <taxon>Metazoa</taxon>
        <taxon>Ecdysozoa</taxon>
        <taxon>Arthropoda</taxon>
        <taxon>Crustacea</taxon>
        <taxon>Multicrustacea</taxon>
        <taxon>Malacostraca</taxon>
        <taxon>Eumalacostraca</taxon>
        <taxon>Eucarida</taxon>
        <taxon>Decapoda</taxon>
        <taxon>Pleocyemata</taxon>
        <taxon>Brachyura</taxon>
        <taxon>Eubrachyura</taxon>
        <taxon>Portunoidea</taxon>
        <taxon>Portunidae</taxon>
        <taxon>Portuninae</taxon>
        <taxon>Scylla</taxon>
    </lineage>
</organism>
<accession>A0AAW0T2W0</accession>
<feature type="compositionally biased region" description="Low complexity" evidence="1">
    <location>
        <begin position="115"/>
        <end position="129"/>
    </location>
</feature>